<dbReference type="EMBL" id="JARKHS020006658">
    <property type="protein sequence ID" value="KAK8782454.1"/>
    <property type="molecule type" value="Genomic_DNA"/>
</dbReference>
<evidence type="ECO:0000313" key="5">
    <source>
        <dbReference type="Proteomes" id="UP001321473"/>
    </source>
</evidence>
<dbReference type="GO" id="GO:0005783">
    <property type="term" value="C:endoplasmic reticulum"/>
    <property type="evidence" value="ECO:0007669"/>
    <property type="project" value="TreeGrafter"/>
</dbReference>
<keyword evidence="5" id="KW-1185">Reference proteome</keyword>
<dbReference type="Pfam" id="PF08609">
    <property type="entry name" value="Fes1"/>
    <property type="match status" value="1"/>
</dbReference>
<dbReference type="InterPro" id="IPR011989">
    <property type="entry name" value="ARM-like"/>
</dbReference>
<dbReference type="SUPFAM" id="SSF48371">
    <property type="entry name" value="ARM repeat"/>
    <property type="match status" value="1"/>
</dbReference>
<evidence type="ECO:0000256" key="2">
    <source>
        <dbReference type="SAM" id="Coils"/>
    </source>
</evidence>
<accession>A0AAQ4F5P5</accession>
<dbReference type="GO" id="GO:0000774">
    <property type="term" value="F:adenyl-nucleotide exchange factor activity"/>
    <property type="evidence" value="ECO:0007669"/>
    <property type="project" value="TreeGrafter"/>
</dbReference>
<dbReference type="InterPro" id="IPR050693">
    <property type="entry name" value="Hsp70_NEF-Inhibitors"/>
</dbReference>
<name>A0AAQ4F5P5_AMBAM</name>
<dbReference type="Gene3D" id="1.25.10.10">
    <property type="entry name" value="Leucine-rich Repeat Variant"/>
    <property type="match status" value="1"/>
</dbReference>
<evidence type="ECO:0000259" key="3">
    <source>
        <dbReference type="Pfam" id="PF08609"/>
    </source>
</evidence>
<protein>
    <recommendedName>
        <fullName evidence="3">Nucleotide exchange factor Fes1 domain-containing protein</fullName>
    </recommendedName>
</protein>
<proteinExistence type="predicted"/>
<evidence type="ECO:0000256" key="1">
    <source>
        <dbReference type="ARBA" id="ARBA00022737"/>
    </source>
</evidence>
<dbReference type="PANTHER" id="PTHR19316:SF18">
    <property type="entry name" value="HSP70-BINDING PROTEIN 1"/>
    <property type="match status" value="1"/>
</dbReference>
<dbReference type="AlphaFoldDB" id="A0AAQ4F5P5"/>
<gene>
    <name evidence="4" type="ORF">V5799_016205</name>
</gene>
<reference evidence="4 5" key="1">
    <citation type="journal article" date="2023" name="Arcadia Sci">
        <title>De novo assembly of a long-read Amblyomma americanum tick genome.</title>
        <authorList>
            <person name="Chou S."/>
            <person name="Poskanzer K.E."/>
            <person name="Rollins M."/>
            <person name="Thuy-Boun P.S."/>
        </authorList>
    </citation>
    <scope>NUCLEOTIDE SEQUENCE [LARGE SCALE GENOMIC DNA]</scope>
    <source>
        <strain evidence="4">F_SG_1</strain>
        <tissue evidence="4">Salivary glands</tissue>
    </source>
</reference>
<dbReference type="InterPro" id="IPR016024">
    <property type="entry name" value="ARM-type_fold"/>
</dbReference>
<dbReference type="Proteomes" id="UP001321473">
    <property type="component" value="Unassembled WGS sequence"/>
</dbReference>
<sequence length="330" mass="36765">MSGGDDNPRTPKTLPALLNFCVRNAAAEDAPNASSASMDPERRRWLEEAVSNMVLSPVEEMQKNLKVIQDTLSHECEAAGQAPTEESCCTLESALESITEYVGSIDCAKDFHKIGGFDVLEQLLHFPNGPVQSKTCELIAELVQNNPYCQREAAKHLKRLLELVDTAKEEAVLLKALYAVSCLVRHNLPMYLAFEKADGFSVLLRALQSDSSKLKTKACFLLSSLCSQQEKSRDTLIKMGFVEQLAVLLRHEQGTHREHLLSTLDTLVSECPTAREECRRPELHLEDTLRTSLAAARGHDEFREEHDHCAHILATCFADSADNNNSEMDR</sequence>
<feature type="domain" description="Nucleotide exchange factor Fes1" evidence="3">
    <location>
        <begin position="16"/>
        <end position="110"/>
    </location>
</feature>
<dbReference type="PANTHER" id="PTHR19316">
    <property type="entry name" value="PROTEIN FOLDING REGULATOR"/>
    <property type="match status" value="1"/>
</dbReference>
<feature type="coiled-coil region" evidence="2">
    <location>
        <begin position="150"/>
        <end position="177"/>
    </location>
</feature>
<keyword evidence="2" id="KW-0175">Coiled coil</keyword>
<evidence type="ECO:0000313" key="4">
    <source>
        <dbReference type="EMBL" id="KAK8782454.1"/>
    </source>
</evidence>
<organism evidence="4 5">
    <name type="scientific">Amblyomma americanum</name>
    <name type="common">Lone star tick</name>
    <dbReference type="NCBI Taxonomy" id="6943"/>
    <lineage>
        <taxon>Eukaryota</taxon>
        <taxon>Metazoa</taxon>
        <taxon>Ecdysozoa</taxon>
        <taxon>Arthropoda</taxon>
        <taxon>Chelicerata</taxon>
        <taxon>Arachnida</taxon>
        <taxon>Acari</taxon>
        <taxon>Parasitiformes</taxon>
        <taxon>Ixodida</taxon>
        <taxon>Ixodoidea</taxon>
        <taxon>Ixodidae</taxon>
        <taxon>Amblyomminae</taxon>
        <taxon>Amblyomma</taxon>
    </lineage>
</organism>
<dbReference type="InterPro" id="IPR013918">
    <property type="entry name" value="Nucleotide_exch_fac_Fes1"/>
</dbReference>
<comment type="caution">
    <text evidence="4">The sequence shown here is derived from an EMBL/GenBank/DDBJ whole genome shotgun (WGS) entry which is preliminary data.</text>
</comment>
<keyword evidence="1" id="KW-0677">Repeat</keyword>